<reference evidence="18 21" key="2">
    <citation type="journal article" date="2020" name="Front. Plant Sci.">
        <title>Isolation of Rhizosphere Bacteria That Improve Quality and Water Stress Tolerance in Greenhouse Ornamentals.</title>
        <authorList>
            <person name="Nordstedt N.P."/>
            <person name="Jones M.L."/>
        </authorList>
    </citation>
    <scope>NUCLEOTIDE SEQUENCE [LARGE SCALE GENOMIC DNA]</scope>
    <source>
        <strain evidence="18 21">C6C2</strain>
    </source>
</reference>
<dbReference type="SUPFAM" id="SSF51735">
    <property type="entry name" value="NAD(P)-binding Rossmann-fold domains"/>
    <property type="match status" value="1"/>
</dbReference>
<dbReference type="GO" id="GO:0008883">
    <property type="term" value="F:glutamyl-tRNA reductase activity"/>
    <property type="evidence" value="ECO:0007669"/>
    <property type="project" value="UniProtKB-UniRule"/>
</dbReference>
<reference evidence="19 20" key="1">
    <citation type="submission" date="2017-06" db="EMBL/GenBank/DDBJ databases">
        <title>Herbaspirillum phytohormonus sp. nov., isolated from the root nodule of Robinia pseudoacacia in lead-zinc mine.</title>
        <authorList>
            <person name="Fan M."/>
            <person name="Lin Y."/>
        </authorList>
    </citation>
    <scope>NUCLEOTIDE SEQUENCE [LARGE SCALE GENOMIC DNA]</scope>
    <source>
        <strain evidence="19 20">HZ10</strain>
    </source>
</reference>
<dbReference type="InterPro" id="IPR036291">
    <property type="entry name" value="NAD(P)-bd_dom_sf"/>
</dbReference>
<evidence type="ECO:0000313" key="21">
    <source>
        <dbReference type="Proteomes" id="UP000536746"/>
    </source>
</evidence>
<evidence type="ECO:0000256" key="7">
    <source>
        <dbReference type="ARBA" id="ARBA00047464"/>
    </source>
</evidence>
<comment type="domain">
    <text evidence="9">Possesses an unusual extended V-shaped dimeric structure with each monomer consisting of three distinct domains arranged along a curved 'spinal' alpha-helix. The N-terminal catalytic domain specifically recognizes the glutamate moiety of the substrate. The second domain is the NADPH-binding domain, and the third C-terminal domain is responsible for dimerization.</text>
</comment>
<comment type="subunit">
    <text evidence="9">Homodimer.</text>
</comment>
<comment type="function">
    <text evidence="9">Catalyzes the NADPH-dependent reduction of glutamyl-tRNA(Glu) to glutamate 1-semialdehyde (GSA).</text>
</comment>
<dbReference type="InterPro" id="IPR000343">
    <property type="entry name" value="4pyrrol_synth_GluRdtase"/>
</dbReference>
<evidence type="ECO:0000313" key="19">
    <source>
        <dbReference type="EMBL" id="OWY27951.1"/>
    </source>
</evidence>
<comment type="catalytic activity">
    <reaction evidence="7 9 14">
        <text>(S)-4-amino-5-oxopentanoate + tRNA(Glu) + NADP(+) = L-glutamyl-tRNA(Glu) + NADPH + H(+)</text>
        <dbReference type="Rhea" id="RHEA:12344"/>
        <dbReference type="Rhea" id="RHEA-COMP:9663"/>
        <dbReference type="Rhea" id="RHEA-COMP:9680"/>
        <dbReference type="ChEBI" id="CHEBI:15378"/>
        <dbReference type="ChEBI" id="CHEBI:57501"/>
        <dbReference type="ChEBI" id="CHEBI:57783"/>
        <dbReference type="ChEBI" id="CHEBI:58349"/>
        <dbReference type="ChEBI" id="CHEBI:78442"/>
        <dbReference type="ChEBI" id="CHEBI:78520"/>
        <dbReference type="EC" id="1.2.1.70"/>
    </reaction>
</comment>
<feature type="binding site" evidence="9 11">
    <location>
        <position position="120"/>
    </location>
    <ligand>
        <name>substrate</name>
    </ligand>
</feature>
<feature type="domain" description="Tetrapyrrole biosynthesis glutamyl-tRNA reductase dimerisation" evidence="15">
    <location>
        <begin position="331"/>
        <end position="427"/>
    </location>
</feature>
<dbReference type="SUPFAM" id="SSF69075">
    <property type="entry name" value="Glutamyl tRNA-reductase dimerization domain"/>
    <property type="match status" value="1"/>
</dbReference>
<evidence type="ECO:0000256" key="4">
    <source>
        <dbReference type="ARBA" id="ARBA00022857"/>
    </source>
</evidence>
<dbReference type="PANTHER" id="PTHR43013:SF1">
    <property type="entry name" value="GLUTAMYL-TRNA REDUCTASE"/>
    <property type="match status" value="1"/>
</dbReference>
<dbReference type="Proteomes" id="UP000197596">
    <property type="component" value="Unassembled WGS sequence"/>
</dbReference>
<evidence type="ECO:0000256" key="3">
    <source>
        <dbReference type="ARBA" id="ARBA00012970"/>
    </source>
</evidence>
<gene>
    <name evidence="9" type="primary">hemA</name>
    <name evidence="19" type="ORF">CEJ42_17920</name>
    <name evidence="18" type="ORF">HNO84_22735</name>
</gene>
<dbReference type="HAMAP" id="MF_00087">
    <property type="entry name" value="Glu_tRNA_reductase"/>
    <property type="match status" value="1"/>
</dbReference>
<dbReference type="PROSITE" id="PS00747">
    <property type="entry name" value="GLUTR"/>
    <property type="match status" value="1"/>
</dbReference>
<evidence type="ECO:0000313" key="20">
    <source>
        <dbReference type="Proteomes" id="UP000197596"/>
    </source>
</evidence>
<evidence type="ECO:0000256" key="12">
    <source>
        <dbReference type="PIRSR" id="PIRSR000445-3"/>
    </source>
</evidence>
<dbReference type="InterPro" id="IPR015896">
    <property type="entry name" value="4pyrrol_synth_GluRdtase_dimer"/>
</dbReference>
<dbReference type="GO" id="GO:0050661">
    <property type="term" value="F:NADP binding"/>
    <property type="evidence" value="ECO:0007669"/>
    <property type="project" value="InterPro"/>
</dbReference>
<dbReference type="InterPro" id="IPR036343">
    <property type="entry name" value="GluRdtase_N_sf"/>
</dbReference>
<feature type="active site" description="Nucleophile" evidence="9 10">
    <location>
        <position position="57"/>
    </location>
</feature>
<dbReference type="Gene3D" id="3.40.50.720">
    <property type="entry name" value="NAD(P)-binding Rossmann-like Domain"/>
    <property type="match status" value="1"/>
</dbReference>
<feature type="domain" description="Glutamyl-tRNA reductase N-terminal" evidence="17">
    <location>
        <begin position="6"/>
        <end position="167"/>
    </location>
</feature>
<feature type="binding site" evidence="9 11">
    <location>
        <begin position="125"/>
        <end position="127"/>
    </location>
    <ligand>
        <name>substrate</name>
    </ligand>
</feature>
<evidence type="ECO:0000313" key="18">
    <source>
        <dbReference type="EMBL" id="NUU04432.1"/>
    </source>
</evidence>
<dbReference type="CDD" id="cd05213">
    <property type="entry name" value="NAD_bind_Glutamyl_tRNA_reduct"/>
    <property type="match status" value="1"/>
</dbReference>
<dbReference type="Pfam" id="PF05201">
    <property type="entry name" value="GlutR_N"/>
    <property type="match status" value="1"/>
</dbReference>
<evidence type="ECO:0000256" key="8">
    <source>
        <dbReference type="ARBA" id="ARBA00068659"/>
    </source>
</evidence>
<evidence type="ECO:0000256" key="11">
    <source>
        <dbReference type="PIRSR" id="PIRSR000445-2"/>
    </source>
</evidence>
<evidence type="ECO:0000259" key="16">
    <source>
        <dbReference type="Pfam" id="PF01488"/>
    </source>
</evidence>
<feature type="domain" description="Quinate/shikimate 5-dehydrogenase/glutamyl-tRNA reductase" evidence="16">
    <location>
        <begin position="183"/>
        <end position="317"/>
    </location>
</feature>
<comment type="similarity">
    <text evidence="2 9 14">Belongs to the glutamyl-tRNA reductase family.</text>
</comment>
<comment type="miscellaneous">
    <text evidence="9">During catalysis, the active site Cys acts as a nucleophile attacking the alpha-carbonyl group of tRNA-bound glutamate with the formation of a thioester intermediate between enzyme and glutamate, and the concomitant release of tRNA(Glu). The thioester intermediate is finally reduced by direct hydride transfer from NADPH, to form the product GSA.</text>
</comment>
<dbReference type="GO" id="GO:0019353">
    <property type="term" value="P:protoporphyrinogen IX biosynthetic process from glutamate"/>
    <property type="evidence" value="ECO:0007669"/>
    <property type="project" value="TreeGrafter"/>
</dbReference>
<dbReference type="PIRSF" id="PIRSF000445">
    <property type="entry name" value="4pyrrol_synth_GluRdtase"/>
    <property type="match status" value="1"/>
</dbReference>
<dbReference type="InterPro" id="IPR006151">
    <property type="entry name" value="Shikm_DH/Glu-tRNA_Rdtase"/>
</dbReference>
<feature type="site" description="Important for activity" evidence="9 13">
    <location>
        <position position="110"/>
    </location>
</feature>
<dbReference type="Gene3D" id="3.30.460.30">
    <property type="entry name" value="Glutamyl-tRNA reductase, N-terminal domain"/>
    <property type="match status" value="1"/>
</dbReference>
<evidence type="ECO:0000256" key="9">
    <source>
        <dbReference type="HAMAP-Rule" id="MF_00087"/>
    </source>
</evidence>
<evidence type="ECO:0000256" key="2">
    <source>
        <dbReference type="ARBA" id="ARBA00005916"/>
    </source>
</evidence>
<dbReference type="FunFam" id="3.30.460.30:FF:000001">
    <property type="entry name" value="Glutamyl-tRNA reductase"/>
    <property type="match status" value="1"/>
</dbReference>
<dbReference type="AlphaFoldDB" id="A0A246WPK1"/>
<evidence type="ECO:0000256" key="6">
    <source>
        <dbReference type="ARBA" id="ARBA00023244"/>
    </source>
</evidence>
<evidence type="ECO:0000256" key="5">
    <source>
        <dbReference type="ARBA" id="ARBA00023002"/>
    </source>
</evidence>
<evidence type="ECO:0000256" key="14">
    <source>
        <dbReference type="RuleBase" id="RU000584"/>
    </source>
</evidence>
<organism evidence="19 20">
    <name type="scientific">Herbaspirillum robiniae</name>
    <dbReference type="NCBI Taxonomy" id="2014887"/>
    <lineage>
        <taxon>Bacteria</taxon>
        <taxon>Pseudomonadati</taxon>
        <taxon>Pseudomonadota</taxon>
        <taxon>Betaproteobacteria</taxon>
        <taxon>Burkholderiales</taxon>
        <taxon>Oxalobacteraceae</taxon>
        <taxon>Herbaspirillum</taxon>
    </lineage>
</organism>
<dbReference type="PANTHER" id="PTHR43013">
    <property type="entry name" value="GLUTAMYL-TRNA REDUCTASE"/>
    <property type="match status" value="1"/>
</dbReference>
<comment type="pathway">
    <text evidence="1 9 14">Porphyrin-containing compound metabolism; protoporphyrin-IX biosynthesis; 5-aminolevulinate from L-glutamyl-tRNA(Glu): step 1/2.</text>
</comment>
<dbReference type="Proteomes" id="UP000536746">
    <property type="component" value="Unassembled WGS sequence"/>
</dbReference>
<dbReference type="InterPro" id="IPR018214">
    <property type="entry name" value="GluRdtase_CS"/>
</dbReference>
<keyword evidence="5 9" id="KW-0560">Oxidoreductase</keyword>
<keyword evidence="21" id="KW-1185">Reference proteome</keyword>
<dbReference type="NCBIfam" id="TIGR01035">
    <property type="entry name" value="hemA"/>
    <property type="match status" value="1"/>
</dbReference>
<sequence>MHLLAVGLNHTTAPVSLREKVAFPADQIGQAVAAARSWFGGNDKIVSSGEAAILSTCNRTELYAAAAAGRDGVDFAIDRTAQFLAEYHKIPYADLRPFLYALPQDNAVRHAFRVASGLDSMVLGEPQILGQMKDAVRQADAAGGLGTYLHQLFQRTFAVAKEVRTTTEIGAHSVSMAAAAVRLSQRIFDSISGQNVLFIGAGEMIELCATHFAAQNPKTLTVANRTMERGETLAHRFNGSAIRLADLPAQLAKFDIVVSCTASSLPIIGLGLVERAVKARRHKPIFMVDLAVPRDIESEVGRLDDVFLYTVDDLATVVQSGVENRQAAVAQAEAIIETRVQSFMHWIDSRAMVPLIQDLHETGETLRLAELERARKMLAKGDDIEAVLDALSKGLTAKFLHGPQQALHHAQGEQRTQLVELLPQLFRTKR</sequence>
<dbReference type="SUPFAM" id="SSF69742">
    <property type="entry name" value="Glutamyl tRNA-reductase catalytic, N-terminal domain"/>
    <property type="match status" value="1"/>
</dbReference>
<dbReference type="Pfam" id="PF00745">
    <property type="entry name" value="GlutR_dimer"/>
    <property type="match status" value="1"/>
</dbReference>
<protein>
    <recommendedName>
        <fullName evidence="8 9">Glutamyl-tRNA reductase</fullName>
        <shortName evidence="9">GluTR</shortName>
        <ecNumber evidence="3 9">1.2.1.70</ecNumber>
    </recommendedName>
</protein>
<feature type="binding site" evidence="9 12">
    <location>
        <begin position="200"/>
        <end position="205"/>
    </location>
    <ligand>
        <name>NADP(+)</name>
        <dbReference type="ChEBI" id="CHEBI:58349"/>
    </ligand>
</feature>
<evidence type="ECO:0000259" key="17">
    <source>
        <dbReference type="Pfam" id="PF05201"/>
    </source>
</evidence>
<comment type="caution">
    <text evidence="19">The sequence shown here is derived from an EMBL/GenBank/DDBJ whole genome shotgun (WGS) entry which is preliminary data.</text>
</comment>
<evidence type="ECO:0000259" key="15">
    <source>
        <dbReference type="Pfam" id="PF00745"/>
    </source>
</evidence>
<evidence type="ECO:0000256" key="10">
    <source>
        <dbReference type="PIRSR" id="PIRSR000445-1"/>
    </source>
</evidence>
<dbReference type="Pfam" id="PF01488">
    <property type="entry name" value="Shikimate_DH"/>
    <property type="match status" value="1"/>
</dbReference>
<dbReference type="UniPathway" id="UPA00251">
    <property type="reaction ID" value="UER00316"/>
</dbReference>
<feature type="binding site" evidence="9 11">
    <location>
        <begin position="56"/>
        <end position="59"/>
    </location>
    <ligand>
        <name>substrate</name>
    </ligand>
</feature>
<dbReference type="EC" id="1.2.1.70" evidence="3 9"/>
<proteinExistence type="inferred from homology"/>
<name>A0A246WPK1_9BURK</name>
<dbReference type="OrthoDB" id="110209at2"/>
<keyword evidence="6 9" id="KW-0627">Porphyrin biosynthesis</keyword>
<keyword evidence="4 9" id="KW-0521">NADP</keyword>
<dbReference type="InterPro" id="IPR015895">
    <property type="entry name" value="4pyrrol_synth_GluRdtase_N"/>
</dbReference>
<dbReference type="FunFam" id="3.40.50.720:FF:000031">
    <property type="entry name" value="Glutamyl-tRNA reductase"/>
    <property type="match status" value="1"/>
</dbReference>
<dbReference type="EMBL" id="NJGU01000009">
    <property type="protein sequence ID" value="OWY27951.1"/>
    <property type="molecule type" value="Genomic_DNA"/>
</dbReference>
<evidence type="ECO:0000256" key="13">
    <source>
        <dbReference type="PIRSR" id="PIRSR000445-4"/>
    </source>
</evidence>
<dbReference type="RefSeq" id="WP_079217974.1">
    <property type="nucleotide sequence ID" value="NZ_CP018845.1"/>
</dbReference>
<accession>A0A246WPK1</accession>
<dbReference type="InterPro" id="IPR036453">
    <property type="entry name" value="GluRdtase_dimer_dom_sf"/>
</dbReference>
<feature type="binding site" evidence="9 11">
    <location>
        <position position="131"/>
    </location>
    <ligand>
        <name>substrate</name>
    </ligand>
</feature>
<evidence type="ECO:0000256" key="1">
    <source>
        <dbReference type="ARBA" id="ARBA00005059"/>
    </source>
</evidence>
<dbReference type="EMBL" id="JABFMT010000043">
    <property type="protein sequence ID" value="NUU04432.1"/>
    <property type="molecule type" value="Genomic_DNA"/>
</dbReference>